<feature type="transmembrane region" description="Helical" evidence="3">
    <location>
        <begin position="175"/>
        <end position="196"/>
    </location>
</feature>
<dbReference type="Gene3D" id="1.20.5.340">
    <property type="match status" value="2"/>
</dbReference>
<evidence type="ECO:0000313" key="6">
    <source>
        <dbReference type="Proteomes" id="UP000290572"/>
    </source>
</evidence>
<evidence type="ECO:0000313" key="5">
    <source>
        <dbReference type="EMBL" id="RXN25899.1"/>
    </source>
</evidence>
<feature type="coiled-coil region" evidence="2">
    <location>
        <begin position="390"/>
        <end position="452"/>
    </location>
</feature>
<dbReference type="Gene3D" id="1.20.5.1000">
    <property type="entry name" value="arf6 gtpase in complex with a specific effector, jip4"/>
    <property type="match status" value="1"/>
</dbReference>
<dbReference type="SUPFAM" id="SSF56436">
    <property type="entry name" value="C-type lectin-like"/>
    <property type="match status" value="5"/>
</dbReference>
<dbReference type="InterPro" id="IPR001304">
    <property type="entry name" value="C-type_lectin-like"/>
</dbReference>
<name>A0A498MV50_LABRO</name>
<dbReference type="Proteomes" id="UP000290572">
    <property type="component" value="Unassembled WGS sequence"/>
</dbReference>
<dbReference type="GO" id="GO:0005886">
    <property type="term" value="C:plasma membrane"/>
    <property type="evidence" value="ECO:0007669"/>
    <property type="project" value="UniProtKB-SubCell"/>
</dbReference>
<keyword evidence="3" id="KW-0812">Transmembrane</keyword>
<feature type="coiled-coil region" evidence="2">
    <location>
        <begin position="574"/>
        <end position="636"/>
    </location>
</feature>
<keyword evidence="2" id="KW-0175">Coiled coil</keyword>
<dbReference type="STRING" id="84645.A0A498MV50"/>
<dbReference type="InterPro" id="IPR016187">
    <property type="entry name" value="CTDL_fold"/>
</dbReference>
<evidence type="ECO:0000259" key="4">
    <source>
        <dbReference type="PROSITE" id="PS50041"/>
    </source>
</evidence>
<sequence length="675" mass="77855">MELVSVNKNDNHETCSKYNEMGLDKDEDIYANQGRKLSQTEARAQNIFFFMSTEVKSWSDSSQYCRDHGADLVIINSEEKQRFISSFTKERVWIGLSDREQEGKMKWVDNSALKQGEVITELVGVYKNDNHKTCSKYNEMGTDRDEDIYANQGQKLSQTEARTQNRGLSVGNKCVVLSTVCISFICIFLVAAIVVLHIKFTAEREVQATHMLQSISRDQAEKAQLQNSFNSLSQKKLELETRVNDLTAEKRQLQNSLNSLSQKKLELETELTKLSEQVTGYFFLSNEEKSWSDSRQYCRNHGGDLVIINSEEKQRIMDIESIYANVECRAVKNTTGPQTQGHSQDEGKDLKHKGSRCLVLITVSLGLICVLLLVFIILQHFTITAERDLIKSYKNTVEEFNQTINSLQDNYTDLMIEKHQLQTNFSSLNQKNLELESRVTSLSEELKKEASKQRWFFMSNELKSWSDSRKYCKDHGADLVIINSEEKQKFIASFTTERVWIGLSDTEQQGNMKWVDNSQLKQGNLCGPVCLFLSNNAMSWSDSRQYCRDHGADLVIINSEEKQHFTITAERDLIKSYKNTVEEFNQTINSLQHNYTDLMIEKHQLQNNFSSLNQKNLELESRVTSLSEELKKEASKQHWFFLSNETKSWSDSRQYCRDRGADLVIINSEEKQVLD</sequence>
<dbReference type="Gene3D" id="3.10.100.10">
    <property type="entry name" value="Mannose-Binding Protein A, subunit A"/>
    <property type="match status" value="5"/>
</dbReference>
<dbReference type="PROSITE" id="PS50041">
    <property type="entry name" value="C_TYPE_LECTIN_2"/>
    <property type="match status" value="2"/>
</dbReference>
<feature type="transmembrane region" description="Helical" evidence="3">
    <location>
        <begin position="357"/>
        <end position="378"/>
    </location>
</feature>
<feature type="domain" description="C-type lectin" evidence="4">
    <location>
        <begin position="44"/>
        <end position="113"/>
    </location>
</feature>
<keyword evidence="3" id="KW-1133">Transmembrane helix</keyword>
<evidence type="ECO:0000256" key="2">
    <source>
        <dbReference type="SAM" id="Coils"/>
    </source>
</evidence>
<dbReference type="SMART" id="SM00034">
    <property type="entry name" value="CLECT"/>
    <property type="match status" value="2"/>
</dbReference>
<accession>A0A498MV50</accession>
<reference evidence="5 6" key="1">
    <citation type="submission" date="2018-03" db="EMBL/GenBank/DDBJ databases">
        <title>Draft genome sequence of Rohu Carp (Labeo rohita).</title>
        <authorList>
            <person name="Das P."/>
            <person name="Kushwaha B."/>
            <person name="Joshi C.G."/>
            <person name="Kumar D."/>
            <person name="Nagpure N.S."/>
            <person name="Sahoo L."/>
            <person name="Das S.P."/>
            <person name="Bit A."/>
            <person name="Patnaik S."/>
            <person name="Meher P.K."/>
            <person name="Jayasankar P."/>
            <person name="Koringa P.G."/>
            <person name="Patel N.V."/>
            <person name="Hinsu A.T."/>
            <person name="Kumar R."/>
            <person name="Pandey M."/>
            <person name="Agarwal S."/>
            <person name="Srivastava S."/>
            <person name="Singh M."/>
            <person name="Iquebal M.A."/>
            <person name="Jaiswal S."/>
            <person name="Angadi U.B."/>
            <person name="Kumar N."/>
            <person name="Raza M."/>
            <person name="Shah T.M."/>
            <person name="Rai A."/>
            <person name="Jena J.K."/>
        </authorList>
    </citation>
    <scope>NUCLEOTIDE SEQUENCE [LARGE SCALE GENOMIC DNA]</scope>
    <source>
        <strain evidence="5">DASCIFA01</strain>
        <tissue evidence="5">Testis</tissue>
    </source>
</reference>
<keyword evidence="6" id="KW-1185">Reference proteome</keyword>
<proteinExistence type="predicted"/>
<comment type="caution">
    <text evidence="5">The sequence shown here is derived from an EMBL/GenBank/DDBJ whole genome shotgun (WGS) entry which is preliminary data.</text>
</comment>
<evidence type="ECO:0000256" key="3">
    <source>
        <dbReference type="SAM" id="Phobius"/>
    </source>
</evidence>
<dbReference type="EMBL" id="QBIY01012274">
    <property type="protein sequence ID" value="RXN25899.1"/>
    <property type="molecule type" value="Genomic_DNA"/>
</dbReference>
<keyword evidence="3" id="KW-0472">Membrane</keyword>
<dbReference type="PANTHER" id="PTHR45710:SF26">
    <property type="entry name" value="RH26557P"/>
    <property type="match status" value="1"/>
</dbReference>
<feature type="coiled-coil region" evidence="2">
    <location>
        <begin position="215"/>
        <end position="277"/>
    </location>
</feature>
<dbReference type="PANTHER" id="PTHR45710">
    <property type="entry name" value="C-TYPE LECTIN DOMAIN-CONTAINING PROTEIN 180"/>
    <property type="match status" value="1"/>
</dbReference>
<dbReference type="AlphaFoldDB" id="A0A498MV50"/>
<evidence type="ECO:0000256" key="1">
    <source>
        <dbReference type="ARBA" id="ARBA00004401"/>
    </source>
</evidence>
<dbReference type="InterPro" id="IPR050828">
    <property type="entry name" value="C-type_lectin/matrix_domain"/>
</dbReference>
<dbReference type="Pfam" id="PF00059">
    <property type="entry name" value="Lectin_C"/>
    <property type="match status" value="2"/>
</dbReference>
<protein>
    <submittedName>
        <fullName evidence="5">CD209 antigen-like protein</fullName>
    </submittedName>
</protein>
<feature type="domain" description="C-type lectin" evidence="4">
    <location>
        <begin position="456"/>
        <end position="542"/>
    </location>
</feature>
<dbReference type="InterPro" id="IPR016186">
    <property type="entry name" value="C-type_lectin-like/link_sf"/>
</dbReference>
<comment type="subcellular location">
    <subcellularLocation>
        <location evidence="1">Cell membrane</location>
        <topology evidence="1">Single-pass type II membrane protein</topology>
    </subcellularLocation>
</comment>
<dbReference type="SUPFAM" id="SSF90257">
    <property type="entry name" value="Myosin rod fragments"/>
    <property type="match status" value="1"/>
</dbReference>
<gene>
    <name evidence="5" type="ORF">ROHU_021246</name>
</gene>
<organism evidence="5 6">
    <name type="scientific">Labeo rohita</name>
    <name type="common">Indian major carp</name>
    <name type="synonym">Cyprinus rohita</name>
    <dbReference type="NCBI Taxonomy" id="84645"/>
    <lineage>
        <taxon>Eukaryota</taxon>
        <taxon>Metazoa</taxon>
        <taxon>Chordata</taxon>
        <taxon>Craniata</taxon>
        <taxon>Vertebrata</taxon>
        <taxon>Euteleostomi</taxon>
        <taxon>Actinopterygii</taxon>
        <taxon>Neopterygii</taxon>
        <taxon>Teleostei</taxon>
        <taxon>Ostariophysi</taxon>
        <taxon>Cypriniformes</taxon>
        <taxon>Cyprinidae</taxon>
        <taxon>Labeoninae</taxon>
        <taxon>Labeonini</taxon>
        <taxon>Labeo</taxon>
    </lineage>
</organism>